<accession>A0ABP0HCN4</accession>
<dbReference type="SUPFAM" id="SSF55073">
    <property type="entry name" value="Nucleotide cyclase"/>
    <property type="match status" value="1"/>
</dbReference>
<dbReference type="PANTHER" id="PTHR43336:SF3">
    <property type="entry name" value="GUANYLATE CYCLASE DOMAIN-CONTAINING PROTEIN"/>
    <property type="match status" value="1"/>
</dbReference>
<organism evidence="2 3">
    <name type="scientific">Durusdinium trenchii</name>
    <dbReference type="NCBI Taxonomy" id="1381693"/>
    <lineage>
        <taxon>Eukaryota</taxon>
        <taxon>Sar</taxon>
        <taxon>Alveolata</taxon>
        <taxon>Dinophyceae</taxon>
        <taxon>Suessiales</taxon>
        <taxon>Symbiodiniaceae</taxon>
        <taxon>Durusdinium</taxon>
    </lineage>
</organism>
<dbReference type="InterPro" id="IPR029787">
    <property type="entry name" value="Nucleotide_cyclase"/>
</dbReference>
<dbReference type="PANTHER" id="PTHR43336">
    <property type="entry name" value="OXYGEN SENSOR HISTIDINE KINASE RESPONSE REGULATOR DEVS/DOSS"/>
    <property type="match status" value="1"/>
</dbReference>
<dbReference type="Proteomes" id="UP001642464">
    <property type="component" value="Unassembled WGS sequence"/>
</dbReference>
<proteinExistence type="predicted"/>
<feature type="signal peptide" evidence="1">
    <location>
        <begin position="1"/>
        <end position="23"/>
    </location>
</feature>
<dbReference type="EMBL" id="CAXAMM010000558">
    <property type="protein sequence ID" value="CAK8987961.1"/>
    <property type="molecule type" value="Genomic_DNA"/>
</dbReference>
<evidence type="ECO:0000256" key="1">
    <source>
        <dbReference type="SAM" id="SignalP"/>
    </source>
</evidence>
<comment type="caution">
    <text evidence="2">The sequence shown here is derived from an EMBL/GenBank/DDBJ whole genome shotgun (WGS) entry which is preliminary data.</text>
</comment>
<name>A0ABP0HCN4_9DINO</name>
<reference evidence="2 3" key="1">
    <citation type="submission" date="2024-02" db="EMBL/GenBank/DDBJ databases">
        <authorList>
            <person name="Chen Y."/>
            <person name="Shah S."/>
            <person name="Dougan E. K."/>
            <person name="Thang M."/>
            <person name="Chan C."/>
        </authorList>
    </citation>
    <scope>NUCLEOTIDE SEQUENCE [LARGE SCALE GENOMIC DNA]</scope>
</reference>
<protein>
    <submittedName>
        <fullName evidence="2">Adenylate cyclase (ATP pyrophosphate-lyase) (Adenylyl cyclase)</fullName>
    </submittedName>
</protein>
<evidence type="ECO:0000313" key="2">
    <source>
        <dbReference type="EMBL" id="CAK8987961.1"/>
    </source>
</evidence>
<keyword evidence="1" id="KW-0732">Signal</keyword>
<dbReference type="Gene3D" id="3.30.70.1230">
    <property type="entry name" value="Nucleotide cyclase"/>
    <property type="match status" value="1"/>
</dbReference>
<evidence type="ECO:0000313" key="3">
    <source>
        <dbReference type="Proteomes" id="UP001642464"/>
    </source>
</evidence>
<gene>
    <name evidence="2" type="ORF">SCF082_LOCUS1184</name>
</gene>
<keyword evidence="3" id="KW-1185">Reference proteome</keyword>
<feature type="chain" id="PRO_5045435448" evidence="1">
    <location>
        <begin position="24"/>
        <end position="1083"/>
    </location>
</feature>
<sequence>MTTRRVIILVLVMLLFLPQFDPAGNVFNAVSDFQDSAKFGSSMIFERWRDWCGSSNTTIRPWCLDALSTPSENQELHYRNRYELEVALLQFLHSHISGGFLFRLYWIGAVSRLWVDSTYLGQLAPLNQARWLGQDLRVDPASLDDAWKNRVEAAGYLVLVPERKSFVLAKYQEKGIEVLKLEDLHKDRDRRPRVRAILHEDGTGSVKLSDPNSFFDGPGYERPFELVTCFLEDLGYTGHTSQTCAKFWFANALGHLTVYPIQDSPLAVHKIIKKEASKACLWKRNSGKLAFFLPVYGQSEDTQTKQGFSKPKTMRETYGSKAAQSIFMGGGPFMLKDSKDLTVRALKRLRYLNAQNTDEYEAMLCFVNQKNNRNLLRKMDLLPEPSDFSCDVKEKLRAAFLSSAYPPNWRKQRTARDQIMPIVGLLEAKGFLSKTKDTIGDYCCSGYSKSGISEAIKMHVKKLQIPSVWDSTYARSDFYQGPVGSAISTATKQRLINNWQEECQTAVGVVVQPEVRAMVSTGCSITAELRCSEVEYVTPLTYSSQESDSFSFVFAFDQRGFTQLEAAGLSIVQTLFICFAVGVGIAYRLSPHPDPFNPPCRPFNPEERMIEKMETIKDNPLEAMRLGDLEFRREEVEEARFREKLAQMSRPWQILYKYRHAKKYKEPMETVMLEKTIIKLGGLLALGFGEAGAEVIGQNMKVSATAGVNAMVPGSKVDAIIGFCNIRHFMEATEVLKEKVMLFVNQVGEIVHGCVDDFHGAPNRNIGDAFLVIWRLSGSSEEKQTKLADMALMSYVKIVAEVNKFGAENKIDLAESVSSRSRILAGYRWHPGFQYRIKDFRVSMGFGLHHGWAIEAGRRALVGLSSQQLQVTQQMLQEGAIGSEYKIDASYLSPNVSVAAKLEAATSQFKVWMLLSHSMVNKCSHEVALSCRLIDQVTVSGSRIPMRIYTMDLDTRRTSNWTDAMVVHDTIAVEEKGPDRIIRNRFKIRQLREVRKGEKMAEDDVSHMRALFSEEFFQRFHMAYRNYEEGHSLFQFPVLPAGEWLAARDMLYTCHYQPRPDIGRRLVQSEADPARDTVFLLKP</sequence>